<reference evidence="1 2" key="2">
    <citation type="journal article" date="2017" name="Nature">
        <title>The Apostasia genome and the evolution of orchids.</title>
        <authorList>
            <person name="Zhang G.Q."/>
            <person name="Liu K.W."/>
            <person name="Li Z."/>
            <person name="Lohaus R."/>
            <person name="Hsiao Y.Y."/>
            <person name="Niu S.C."/>
            <person name="Wang J.Y."/>
            <person name="Lin Y.C."/>
            <person name="Xu Q."/>
            <person name="Chen L.J."/>
            <person name="Yoshida K."/>
            <person name="Fujiwara S."/>
            <person name="Wang Z.W."/>
            <person name="Zhang Y.Q."/>
            <person name="Mitsuda N."/>
            <person name="Wang M."/>
            <person name="Liu G.H."/>
            <person name="Pecoraro L."/>
            <person name="Huang H.X."/>
            <person name="Xiao X.J."/>
            <person name="Lin M."/>
            <person name="Wu X.Y."/>
            <person name="Wu W.L."/>
            <person name="Chen Y.Y."/>
            <person name="Chang S.B."/>
            <person name="Sakamoto S."/>
            <person name="Ohme-Takagi M."/>
            <person name="Yagi M."/>
            <person name="Zeng S.J."/>
            <person name="Shen C.Y."/>
            <person name="Yeh C.M."/>
            <person name="Luo Y.B."/>
            <person name="Tsai W.C."/>
            <person name="Van de Peer Y."/>
            <person name="Liu Z.J."/>
        </authorList>
    </citation>
    <scope>NUCLEOTIDE SEQUENCE [LARGE SCALE GENOMIC DNA]</scope>
    <source>
        <tissue evidence="1">The whole plant</tissue>
    </source>
</reference>
<evidence type="ECO:0000313" key="2">
    <source>
        <dbReference type="Proteomes" id="UP000233837"/>
    </source>
</evidence>
<gene>
    <name evidence="1" type="ORF">MA16_Dca000288</name>
</gene>
<protein>
    <submittedName>
        <fullName evidence="1">Uncharacterized protein</fullName>
    </submittedName>
</protein>
<organism evidence="1 2">
    <name type="scientific">Dendrobium catenatum</name>
    <dbReference type="NCBI Taxonomy" id="906689"/>
    <lineage>
        <taxon>Eukaryota</taxon>
        <taxon>Viridiplantae</taxon>
        <taxon>Streptophyta</taxon>
        <taxon>Embryophyta</taxon>
        <taxon>Tracheophyta</taxon>
        <taxon>Spermatophyta</taxon>
        <taxon>Magnoliopsida</taxon>
        <taxon>Liliopsida</taxon>
        <taxon>Asparagales</taxon>
        <taxon>Orchidaceae</taxon>
        <taxon>Epidendroideae</taxon>
        <taxon>Malaxideae</taxon>
        <taxon>Dendrobiinae</taxon>
        <taxon>Dendrobium</taxon>
    </lineage>
</organism>
<proteinExistence type="predicted"/>
<dbReference type="EMBL" id="KZ502442">
    <property type="protein sequence ID" value="PKU78944.1"/>
    <property type="molecule type" value="Genomic_DNA"/>
</dbReference>
<evidence type="ECO:0000313" key="1">
    <source>
        <dbReference type="EMBL" id="PKU78944.1"/>
    </source>
</evidence>
<dbReference type="AlphaFoldDB" id="A0A2I0WTF8"/>
<accession>A0A2I0WTF8</accession>
<sequence length="181" mass="19700">MRSLEREEALEEDDGCKGQSWRSLGRMAVEFKYWSGMILRKRKHEVFEEMEGLNVVLALEDFKDFEETSTLNVDEAFSSLIQIFKFVSSIIGLESSGVQVESGAVGLVTLIGLAGVGGDESCLGGLATLIRLCTLIRLARVNRDESYPVGLGTLIGHSTRIGLAGIGGDRLGNLDKIFEGL</sequence>
<keyword evidence="2" id="KW-1185">Reference proteome</keyword>
<dbReference type="Proteomes" id="UP000233837">
    <property type="component" value="Unassembled WGS sequence"/>
</dbReference>
<reference evidence="1 2" key="1">
    <citation type="journal article" date="2016" name="Sci. Rep.">
        <title>The Dendrobium catenatum Lindl. genome sequence provides insights into polysaccharide synthase, floral development and adaptive evolution.</title>
        <authorList>
            <person name="Zhang G.Q."/>
            <person name="Xu Q."/>
            <person name="Bian C."/>
            <person name="Tsai W.C."/>
            <person name="Yeh C.M."/>
            <person name="Liu K.W."/>
            <person name="Yoshida K."/>
            <person name="Zhang L.S."/>
            <person name="Chang S.B."/>
            <person name="Chen F."/>
            <person name="Shi Y."/>
            <person name="Su Y.Y."/>
            <person name="Zhang Y.Q."/>
            <person name="Chen L.J."/>
            <person name="Yin Y."/>
            <person name="Lin M."/>
            <person name="Huang H."/>
            <person name="Deng H."/>
            <person name="Wang Z.W."/>
            <person name="Zhu S.L."/>
            <person name="Zhao X."/>
            <person name="Deng C."/>
            <person name="Niu S.C."/>
            <person name="Huang J."/>
            <person name="Wang M."/>
            <person name="Liu G.H."/>
            <person name="Yang H.J."/>
            <person name="Xiao X.J."/>
            <person name="Hsiao Y.Y."/>
            <person name="Wu W.L."/>
            <person name="Chen Y.Y."/>
            <person name="Mitsuda N."/>
            <person name="Ohme-Takagi M."/>
            <person name="Luo Y.B."/>
            <person name="Van de Peer Y."/>
            <person name="Liu Z.J."/>
        </authorList>
    </citation>
    <scope>NUCLEOTIDE SEQUENCE [LARGE SCALE GENOMIC DNA]</scope>
    <source>
        <tissue evidence="1">The whole plant</tissue>
    </source>
</reference>
<name>A0A2I0WTF8_9ASPA</name>